<evidence type="ECO:0000313" key="2">
    <source>
        <dbReference type="EMBL" id="KAG2211867.1"/>
    </source>
</evidence>
<keyword evidence="1" id="KW-0812">Transmembrane</keyword>
<dbReference type="Proteomes" id="UP000603453">
    <property type="component" value="Unassembled WGS sequence"/>
</dbReference>
<dbReference type="PANTHER" id="PTHR13146:SF1">
    <property type="entry name" value="SUGAR PHOSPHATE TRANSPORTER DOMAIN-CONTAINING PROTEIN"/>
    <property type="match status" value="1"/>
</dbReference>
<feature type="transmembrane region" description="Helical" evidence="1">
    <location>
        <begin position="44"/>
        <end position="65"/>
    </location>
</feature>
<keyword evidence="1" id="KW-0472">Membrane</keyword>
<feature type="transmembrane region" description="Helical" evidence="1">
    <location>
        <begin position="237"/>
        <end position="259"/>
    </location>
</feature>
<dbReference type="AlphaFoldDB" id="A0A8H7VAR9"/>
<reference evidence="2" key="1">
    <citation type="submission" date="2020-12" db="EMBL/GenBank/DDBJ databases">
        <title>Metabolic potential, ecology and presence of endohyphal bacteria is reflected in genomic diversity of Mucoromycotina.</title>
        <authorList>
            <person name="Muszewska A."/>
            <person name="Okrasinska A."/>
            <person name="Steczkiewicz K."/>
            <person name="Drgas O."/>
            <person name="Orlowska M."/>
            <person name="Perlinska-Lenart U."/>
            <person name="Aleksandrzak-Piekarczyk T."/>
            <person name="Szatraj K."/>
            <person name="Zielenkiewicz U."/>
            <person name="Pilsyk S."/>
            <person name="Malc E."/>
            <person name="Mieczkowski P."/>
            <person name="Kruszewska J.S."/>
            <person name="Biernat P."/>
            <person name="Pawlowska J."/>
        </authorList>
    </citation>
    <scope>NUCLEOTIDE SEQUENCE</scope>
    <source>
        <strain evidence="2">WA0000017839</strain>
    </source>
</reference>
<evidence type="ECO:0000313" key="3">
    <source>
        <dbReference type="Proteomes" id="UP000603453"/>
    </source>
</evidence>
<feature type="transmembrane region" description="Helical" evidence="1">
    <location>
        <begin position="279"/>
        <end position="299"/>
    </location>
</feature>
<keyword evidence="1" id="KW-1133">Transmembrane helix</keyword>
<name>A0A8H7VAR9_9FUNG</name>
<dbReference type="OrthoDB" id="29773at2759"/>
<gene>
    <name evidence="2" type="ORF">INT47_004554</name>
</gene>
<feature type="transmembrane region" description="Helical" evidence="1">
    <location>
        <begin position="143"/>
        <end position="160"/>
    </location>
</feature>
<sequence>MYVILHQAGFLLTGLCTTLGVQWLFYRGAASMNAISHNRASMSLLPQLSNYIGMLLVGFFIPMLLKRKMNYKLIQQGDDSPVLSSSCSIRSEQTMIDNLPTIEPLEEGPIEHLAIIKLASLDIIASFALTIGFSIIGSGMYQVIYSSIVVWCAILTWLFMGRALAKIQWVAIIGTSVGLGVSSFDSLQGSPLENDFSTESTNVLFNGTLMTLCGTFISACIYVYADTILSKSKAQPLPARVCCWMGVYTSLFTLIWISVYTLPQFNTIIQIDKQVSTTQVLIVYFVVTVANALHSWSYYELIELTGNVATGILQGLRAILVYAISHVWYCHEDSAQCKYSH</sequence>
<proteinExistence type="predicted"/>
<feature type="transmembrane region" description="Helical" evidence="1">
    <location>
        <begin position="118"/>
        <end position="137"/>
    </location>
</feature>
<dbReference type="GO" id="GO:0016020">
    <property type="term" value="C:membrane"/>
    <property type="evidence" value="ECO:0007669"/>
    <property type="project" value="TreeGrafter"/>
</dbReference>
<dbReference type="EMBL" id="JAEPRD010000007">
    <property type="protein sequence ID" value="KAG2211867.1"/>
    <property type="molecule type" value="Genomic_DNA"/>
</dbReference>
<protein>
    <submittedName>
        <fullName evidence="2">Uncharacterized protein</fullName>
    </submittedName>
</protein>
<accession>A0A8H7VAR9</accession>
<evidence type="ECO:0000256" key="1">
    <source>
        <dbReference type="SAM" id="Phobius"/>
    </source>
</evidence>
<keyword evidence="3" id="KW-1185">Reference proteome</keyword>
<comment type="caution">
    <text evidence="2">The sequence shown here is derived from an EMBL/GenBank/DDBJ whole genome shotgun (WGS) entry which is preliminary data.</text>
</comment>
<dbReference type="PANTHER" id="PTHR13146">
    <property type="match status" value="1"/>
</dbReference>
<feature type="transmembrane region" description="Helical" evidence="1">
    <location>
        <begin position="204"/>
        <end position="225"/>
    </location>
</feature>
<organism evidence="2 3">
    <name type="scientific">Mucor saturninus</name>
    <dbReference type="NCBI Taxonomy" id="64648"/>
    <lineage>
        <taxon>Eukaryota</taxon>
        <taxon>Fungi</taxon>
        <taxon>Fungi incertae sedis</taxon>
        <taxon>Mucoromycota</taxon>
        <taxon>Mucoromycotina</taxon>
        <taxon>Mucoromycetes</taxon>
        <taxon>Mucorales</taxon>
        <taxon>Mucorineae</taxon>
        <taxon>Mucoraceae</taxon>
        <taxon>Mucor</taxon>
    </lineage>
</organism>